<feature type="transmembrane region" description="Helical" evidence="1">
    <location>
        <begin position="24"/>
        <end position="43"/>
    </location>
</feature>
<protein>
    <submittedName>
        <fullName evidence="3">Histidine kinase</fullName>
    </submittedName>
</protein>
<feature type="transmembrane region" description="Helical" evidence="1">
    <location>
        <begin position="63"/>
        <end position="82"/>
    </location>
</feature>
<keyword evidence="3" id="KW-0808">Transferase</keyword>
<keyword evidence="4" id="KW-1185">Reference proteome</keyword>
<evidence type="ECO:0000313" key="4">
    <source>
        <dbReference type="Proteomes" id="UP000267524"/>
    </source>
</evidence>
<evidence type="ECO:0000313" key="3">
    <source>
        <dbReference type="EMBL" id="RMZ60814.1"/>
    </source>
</evidence>
<reference evidence="3 4" key="1">
    <citation type="submission" date="2018-08" db="EMBL/GenBank/DDBJ databases">
        <title>Chryseobacterium nematophagum: a novel matrix digesting pathogen of nematodes.</title>
        <authorList>
            <person name="Page A."/>
            <person name="Roberts M."/>
            <person name="Felix M.-A."/>
            <person name="Weir W."/>
        </authorList>
    </citation>
    <scope>NUCLEOTIDE SEQUENCE [LARGE SCALE GENOMIC DNA]</scope>
    <source>
        <strain evidence="3 4">JUb275</strain>
    </source>
</reference>
<dbReference type="AlphaFoldDB" id="A0A3M7LFC2"/>
<evidence type="ECO:0000259" key="2">
    <source>
        <dbReference type="Pfam" id="PF13239"/>
    </source>
</evidence>
<dbReference type="Proteomes" id="UP000267524">
    <property type="component" value="Unassembled WGS sequence"/>
</dbReference>
<keyword evidence="1" id="KW-0472">Membrane</keyword>
<sequence length="97" mass="11699">MENIDHNDICYKKAAKRVKKLKNFYTFFFIYIAVNIFILFLNYKGLKPGETIWRIKYFLVPLFWGIGLIIYGMSVFLPNFFLGTKWEDKKIKELMNK</sequence>
<proteinExistence type="predicted"/>
<name>A0A3M7LFC2_9FLAO</name>
<dbReference type="EMBL" id="QWIV01000005">
    <property type="protein sequence ID" value="RMZ60814.1"/>
    <property type="molecule type" value="Genomic_DNA"/>
</dbReference>
<gene>
    <name evidence="3" type="ORF">D1632_02215</name>
</gene>
<feature type="domain" description="2TM" evidence="2">
    <location>
        <begin position="12"/>
        <end position="96"/>
    </location>
</feature>
<evidence type="ECO:0000256" key="1">
    <source>
        <dbReference type="SAM" id="Phobius"/>
    </source>
</evidence>
<dbReference type="Pfam" id="PF13239">
    <property type="entry name" value="2TM"/>
    <property type="match status" value="1"/>
</dbReference>
<accession>A0A3M7LFC2</accession>
<keyword evidence="3" id="KW-0418">Kinase</keyword>
<comment type="caution">
    <text evidence="3">The sequence shown here is derived from an EMBL/GenBank/DDBJ whole genome shotgun (WGS) entry which is preliminary data.</text>
</comment>
<dbReference type="RefSeq" id="WP_122545621.1">
    <property type="nucleotide sequence ID" value="NZ_QWIV01000005.1"/>
</dbReference>
<keyword evidence="1" id="KW-1133">Transmembrane helix</keyword>
<dbReference type="GO" id="GO:0016301">
    <property type="term" value="F:kinase activity"/>
    <property type="evidence" value="ECO:0007669"/>
    <property type="project" value="UniProtKB-KW"/>
</dbReference>
<organism evidence="3 4">
    <name type="scientific">Chryseobacterium nematophagum</name>
    <dbReference type="NCBI Taxonomy" id="2305228"/>
    <lineage>
        <taxon>Bacteria</taxon>
        <taxon>Pseudomonadati</taxon>
        <taxon>Bacteroidota</taxon>
        <taxon>Flavobacteriia</taxon>
        <taxon>Flavobacteriales</taxon>
        <taxon>Weeksellaceae</taxon>
        <taxon>Chryseobacterium group</taxon>
        <taxon>Chryseobacterium</taxon>
    </lineage>
</organism>
<dbReference type="InterPro" id="IPR025698">
    <property type="entry name" value="2TM_dom"/>
</dbReference>
<keyword evidence="1" id="KW-0812">Transmembrane</keyword>